<dbReference type="InterPro" id="IPR005119">
    <property type="entry name" value="LysR_subst-bd"/>
</dbReference>
<dbReference type="SUPFAM" id="SSF46785">
    <property type="entry name" value="Winged helix' DNA-binding domain"/>
    <property type="match status" value="1"/>
</dbReference>
<keyword evidence="3" id="KW-0238">DNA-binding</keyword>
<organism evidence="6 7">
    <name type="scientific">Pseudooceanicola marinus</name>
    <dbReference type="NCBI Taxonomy" id="396013"/>
    <lineage>
        <taxon>Bacteria</taxon>
        <taxon>Pseudomonadati</taxon>
        <taxon>Pseudomonadota</taxon>
        <taxon>Alphaproteobacteria</taxon>
        <taxon>Rhodobacterales</taxon>
        <taxon>Paracoccaceae</taxon>
        <taxon>Pseudooceanicola</taxon>
    </lineage>
</organism>
<dbReference type="AlphaFoldDB" id="A0A1X6ZH01"/>
<dbReference type="InterPro" id="IPR050950">
    <property type="entry name" value="HTH-type_LysR_regulators"/>
</dbReference>
<dbReference type="Proteomes" id="UP000193963">
    <property type="component" value="Unassembled WGS sequence"/>
</dbReference>
<feature type="domain" description="HTH lysR-type" evidence="5">
    <location>
        <begin position="11"/>
        <end position="60"/>
    </location>
</feature>
<proteinExistence type="inferred from homology"/>
<evidence type="ECO:0000313" key="7">
    <source>
        <dbReference type="Proteomes" id="UP000193963"/>
    </source>
</evidence>
<dbReference type="PROSITE" id="PS50931">
    <property type="entry name" value="HTH_LYSR"/>
    <property type="match status" value="1"/>
</dbReference>
<evidence type="ECO:0000256" key="4">
    <source>
        <dbReference type="ARBA" id="ARBA00023163"/>
    </source>
</evidence>
<evidence type="ECO:0000256" key="2">
    <source>
        <dbReference type="ARBA" id="ARBA00023015"/>
    </source>
</evidence>
<accession>A0A1X6ZH01</accession>
<dbReference type="GO" id="GO:0005829">
    <property type="term" value="C:cytosol"/>
    <property type="evidence" value="ECO:0007669"/>
    <property type="project" value="TreeGrafter"/>
</dbReference>
<evidence type="ECO:0000256" key="1">
    <source>
        <dbReference type="ARBA" id="ARBA00009437"/>
    </source>
</evidence>
<dbReference type="Pfam" id="PF03466">
    <property type="entry name" value="LysR_substrate"/>
    <property type="match status" value="1"/>
</dbReference>
<sequence length="306" mass="34288">MLDIVTHLFRLQAIVEESSLRRAAARLNVTQSALSRSLAQLEAYFGRPILERHARGVRPTPFGERVLSESMRLQRQWTISEQSLLVNAVQEKPVLRVGAGPVWRALVLPELVISMHQAFPDIRFELQNSRYSQSLSDLSEGRLDVLFTGQPPIESAARRLVFHPVAEVVDNVVARCDHPIFDQVKEGELLPTDVLLNYSWVIYSEMPIYGETARNALFEKTGAEPTIAVSCESLMSALTILQGGDFISVLPGIAARGNSRLRNVPVDLRSRTSTASLAYREEMQDWEPLQGLIAHADALFRDGEWM</sequence>
<dbReference type="SUPFAM" id="SSF53850">
    <property type="entry name" value="Periplasmic binding protein-like II"/>
    <property type="match status" value="1"/>
</dbReference>
<evidence type="ECO:0000259" key="5">
    <source>
        <dbReference type="PROSITE" id="PS50931"/>
    </source>
</evidence>
<dbReference type="GO" id="GO:0003677">
    <property type="term" value="F:DNA binding"/>
    <property type="evidence" value="ECO:0007669"/>
    <property type="project" value="UniProtKB-KW"/>
</dbReference>
<dbReference type="InterPro" id="IPR036388">
    <property type="entry name" value="WH-like_DNA-bd_sf"/>
</dbReference>
<dbReference type="InterPro" id="IPR000847">
    <property type="entry name" value="LysR_HTH_N"/>
</dbReference>
<evidence type="ECO:0000313" key="6">
    <source>
        <dbReference type="EMBL" id="SLN50846.1"/>
    </source>
</evidence>
<keyword evidence="4" id="KW-0804">Transcription</keyword>
<evidence type="ECO:0000256" key="3">
    <source>
        <dbReference type="ARBA" id="ARBA00023125"/>
    </source>
</evidence>
<dbReference type="PRINTS" id="PR00039">
    <property type="entry name" value="HTHLYSR"/>
</dbReference>
<name>A0A1X6ZH01_9RHOB</name>
<dbReference type="RefSeq" id="WP_085888530.1">
    <property type="nucleotide sequence ID" value="NZ_FWFN01000004.1"/>
</dbReference>
<comment type="similarity">
    <text evidence="1">Belongs to the LysR transcriptional regulatory family.</text>
</comment>
<reference evidence="6 7" key="1">
    <citation type="submission" date="2017-03" db="EMBL/GenBank/DDBJ databases">
        <authorList>
            <person name="Afonso C.L."/>
            <person name="Miller P.J."/>
            <person name="Scott M.A."/>
            <person name="Spackman E."/>
            <person name="Goraichik I."/>
            <person name="Dimitrov K.M."/>
            <person name="Suarez D.L."/>
            <person name="Swayne D.E."/>
        </authorList>
    </citation>
    <scope>NUCLEOTIDE SEQUENCE [LARGE SCALE GENOMIC DNA]</scope>
    <source>
        <strain evidence="6 7">CECT 7751</strain>
    </source>
</reference>
<dbReference type="OrthoDB" id="9803030at2"/>
<dbReference type="PANTHER" id="PTHR30419:SF8">
    <property type="entry name" value="NITROGEN ASSIMILATION TRANSCRIPTIONAL ACTIVATOR-RELATED"/>
    <property type="match status" value="1"/>
</dbReference>
<gene>
    <name evidence="6" type="primary">benM_3</name>
    <name evidence="6" type="ORF">PSM7751_02499</name>
</gene>
<dbReference type="Gene3D" id="3.40.190.10">
    <property type="entry name" value="Periplasmic binding protein-like II"/>
    <property type="match status" value="2"/>
</dbReference>
<dbReference type="Pfam" id="PF00126">
    <property type="entry name" value="HTH_1"/>
    <property type="match status" value="1"/>
</dbReference>
<dbReference type="PANTHER" id="PTHR30419">
    <property type="entry name" value="HTH-TYPE TRANSCRIPTIONAL REGULATOR YBHD"/>
    <property type="match status" value="1"/>
</dbReference>
<dbReference type="Gene3D" id="1.10.10.10">
    <property type="entry name" value="Winged helix-like DNA-binding domain superfamily/Winged helix DNA-binding domain"/>
    <property type="match status" value="1"/>
</dbReference>
<keyword evidence="7" id="KW-1185">Reference proteome</keyword>
<keyword evidence="2" id="KW-0805">Transcription regulation</keyword>
<dbReference type="EMBL" id="FWFN01000004">
    <property type="protein sequence ID" value="SLN50846.1"/>
    <property type="molecule type" value="Genomic_DNA"/>
</dbReference>
<protein>
    <submittedName>
        <fullName evidence="6">HTH-type transcriptional regulator BenM</fullName>
    </submittedName>
</protein>
<dbReference type="GO" id="GO:0003700">
    <property type="term" value="F:DNA-binding transcription factor activity"/>
    <property type="evidence" value="ECO:0007669"/>
    <property type="project" value="InterPro"/>
</dbReference>
<dbReference type="InterPro" id="IPR036390">
    <property type="entry name" value="WH_DNA-bd_sf"/>
</dbReference>
<dbReference type="CDD" id="cd05466">
    <property type="entry name" value="PBP2_LTTR_substrate"/>
    <property type="match status" value="1"/>
</dbReference>